<organism evidence="13 14">
    <name type="scientific">Kalanchoe fedtschenkoi</name>
    <name type="common">Lavender scallops</name>
    <name type="synonym">South American air plant</name>
    <dbReference type="NCBI Taxonomy" id="63787"/>
    <lineage>
        <taxon>Eukaryota</taxon>
        <taxon>Viridiplantae</taxon>
        <taxon>Streptophyta</taxon>
        <taxon>Embryophyta</taxon>
        <taxon>Tracheophyta</taxon>
        <taxon>Spermatophyta</taxon>
        <taxon>Magnoliopsida</taxon>
        <taxon>eudicotyledons</taxon>
        <taxon>Gunneridae</taxon>
        <taxon>Pentapetalae</taxon>
        <taxon>Saxifragales</taxon>
        <taxon>Crassulaceae</taxon>
        <taxon>Kalanchoe</taxon>
    </lineage>
</organism>
<dbReference type="GO" id="GO:0071596">
    <property type="term" value="P:ubiquitin-dependent protein catabolic process via the N-end rule pathway"/>
    <property type="evidence" value="ECO:0007669"/>
    <property type="project" value="UniProtKB-UniRule"/>
</dbReference>
<keyword evidence="7 10" id="KW-0862">Zinc</keyword>
<comment type="function">
    <text evidence="10">Ubiquitin ligase protein which is a component of the N-end rule pathway. Recognizes and binds to proteins bearing specific N-terminal residues that are destabilizing according to the N-end rule, leading to their ubiquitination and subsequent degradation.</text>
</comment>
<evidence type="ECO:0000256" key="4">
    <source>
        <dbReference type="ARBA" id="ARBA00022723"/>
    </source>
</evidence>
<keyword evidence="14" id="KW-1185">Reference proteome</keyword>
<evidence type="ECO:0000256" key="7">
    <source>
        <dbReference type="ARBA" id="ARBA00022833"/>
    </source>
</evidence>
<keyword evidence="5 10" id="KW-0863">Zinc-finger</keyword>
<dbReference type="GO" id="GO:0005737">
    <property type="term" value="C:cytoplasm"/>
    <property type="evidence" value="ECO:0007669"/>
    <property type="project" value="TreeGrafter"/>
</dbReference>
<evidence type="ECO:0000256" key="1">
    <source>
        <dbReference type="ARBA" id="ARBA00000900"/>
    </source>
</evidence>
<evidence type="ECO:0000256" key="6">
    <source>
        <dbReference type="ARBA" id="ARBA00022786"/>
    </source>
</evidence>
<dbReference type="EnsemblPlants" id="Kaladp0515s0131.1.v1.1">
    <property type="protein sequence ID" value="Kaladp0515s0131.1.v1.1"/>
    <property type="gene ID" value="Kaladp0515s0131.v1.1"/>
</dbReference>
<comment type="catalytic activity">
    <reaction evidence="1 10">
        <text>S-ubiquitinyl-[E2 ubiquitin-conjugating enzyme]-L-cysteine + [acceptor protein]-L-lysine = [E2 ubiquitin-conjugating enzyme]-L-cysteine + N(6)-ubiquitinyl-[acceptor protein]-L-lysine.</text>
        <dbReference type="EC" id="2.3.2.27"/>
    </reaction>
</comment>
<evidence type="ECO:0000256" key="11">
    <source>
        <dbReference type="SAM" id="Phobius"/>
    </source>
</evidence>
<keyword evidence="11" id="KW-0472">Membrane</keyword>
<evidence type="ECO:0000313" key="14">
    <source>
        <dbReference type="Proteomes" id="UP000594263"/>
    </source>
</evidence>
<comment type="similarity">
    <text evidence="8 10">Belongs to the E3 ubiquitin-protein ligase UBR1-like family.</text>
</comment>
<dbReference type="GO" id="GO:0016567">
    <property type="term" value="P:protein ubiquitination"/>
    <property type="evidence" value="ECO:0007669"/>
    <property type="project" value="UniProtKB-UniRule"/>
</dbReference>
<dbReference type="GO" id="GO:0061630">
    <property type="term" value="F:ubiquitin protein ligase activity"/>
    <property type="evidence" value="ECO:0007669"/>
    <property type="project" value="UniProtKB-UniRule"/>
</dbReference>
<feature type="transmembrane region" description="Helical" evidence="11">
    <location>
        <begin position="203"/>
        <end position="221"/>
    </location>
</feature>
<dbReference type="InterPro" id="IPR003126">
    <property type="entry name" value="Znf_UBR"/>
</dbReference>
<keyword evidence="11" id="KW-0812">Transmembrane</keyword>
<dbReference type="EC" id="2.3.2.27" evidence="10"/>
<evidence type="ECO:0000256" key="10">
    <source>
        <dbReference type="RuleBase" id="RU366018"/>
    </source>
</evidence>
<dbReference type="Proteomes" id="UP000594263">
    <property type="component" value="Unplaced"/>
</dbReference>
<dbReference type="SMART" id="SM00396">
    <property type="entry name" value="ZnF_UBR1"/>
    <property type="match status" value="1"/>
</dbReference>
<dbReference type="FunFam" id="2.10.110.30:FF:000002">
    <property type="entry name" value="Putative e3 ubiquitin-protein ligase ubr3"/>
    <property type="match status" value="1"/>
</dbReference>
<comment type="pathway">
    <text evidence="2 10">Protein modification; protein ubiquitination.</text>
</comment>
<evidence type="ECO:0000313" key="13">
    <source>
        <dbReference type="EnsemblPlants" id="Kaladp0515s0131.1.v1.1"/>
    </source>
</evidence>
<evidence type="ECO:0000259" key="12">
    <source>
        <dbReference type="PROSITE" id="PS51157"/>
    </source>
</evidence>
<dbReference type="Pfam" id="PF02207">
    <property type="entry name" value="zf-UBR"/>
    <property type="match status" value="1"/>
</dbReference>
<evidence type="ECO:0000256" key="8">
    <source>
        <dbReference type="ARBA" id="ARBA00046341"/>
    </source>
</evidence>
<dbReference type="Gene3D" id="2.10.110.30">
    <property type="match status" value="1"/>
</dbReference>
<keyword evidence="11" id="KW-1133">Transmembrane helix</keyword>
<reference evidence="13" key="1">
    <citation type="submission" date="2021-01" db="UniProtKB">
        <authorList>
            <consortium name="EnsemblPlants"/>
        </authorList>
    </citation>
    <scope>IDENTIFICATION</scope>
</reference>
<dbReference type="GO" id="GO:0000151">
    <property type="term" value="C:ubiquitin ligase complex"/>
    <property type="evidence" value="ECO:0007669"/>
    <property type="project" value="TreeGrafter"/>
</dbReference>
<protein>
    <recommendedName>
        <fullName evidence="10">E3 ubiquitin-protein ligase</fullName>
        <ecNumber evidence="10">2.3.2.27</ecNumber>
    </recommendedName>
</protein>
<feature type="zinc finger region" description="UBR-type" evidence="9">
    <location>
        <begin position="121"/>
        <end position="200"/>
    </location>
</feature>
<name>A0A7N0VDK5_KALFE</name>
<proteinExistence type="inferred from homology"/>
<sequence>METEPSSASAYRIDCRDKIVQRLIQVGVPAGLLGEFQRGLAIFSKENKLRIPELVHVILPTDEDAQLVLQKASAGTAKKTGASALRGWLRESMVWLQWMMFEGDPGGALNKLAEISEGQRGVCGTSWGPNELAYCCKTCEHDPSCAICVPCFQNGNHEGHDYSIINTGNGCCDCGDVTAWKPEGFFPNIKGWNKCGLFRRSILYLWGLFWMLFLFIAKISCYRQRLCIMKKVQEKIYFI</sequence>
<evidence type="ECO:0000256" key="9">
    <source>
        <dbReference type="PROSITE-ProRule" id="PRU00508"/>
    </source>
</evidence>
<dbReference type="InterPro" id="IPR039164">
    <property type="entry name" value="UBR1-like"/>
</dbReference>
<dbReference type="UniPathway" id="UPA00143"/>
<dbReference type="PANTHER" id="PTHR21497">
    <property type="entry name" value="UBIQUITIN LIGASE E3 ALPHA-RELATED"/>
    <property type="match status" value="1"/>
</dbReference>
<evidence type="ECO:0000256" key="5">
    <source>
        <dbReference type="ARBA" id="ARBA00022771"/>
    </source>
</evidence>
<dbReference type="GO" id="GO:0008270">
    <property type="term" value="F:zinc ion binding"/>
    <property type="evidence" value="ECO:0007669"/>
    <property type="project" value="UniProtKB-UniRule"/>
</dbReference>
<evidence type="ECO:0000256" key="3">
    <source>
        <dbReference type="ARBA" id="ARBA00022679"/>
    </source>
</evidence>
<dbReference type="CDD" id="cd19673">
    <property type="entry name" value="UBR-box_UBR3"/>
    <property type="match status" value="1"/>
</dbReference>
<feature type="domain" description="UBR-type" evidence="12">
    <location>
        <begin position="121"/>
        <end position="200"/>
    </location>
</feature>
<dbReference type="Gramene" id="Kaladp0515s0131.1.v1.1">
    <property type="protein sequence ID" value="Kaladp0515s0131.1.v1.1"/>
    <property type="gene ID" value="Kaladp0515s0131.v1.1"/>
</dbReference>
<dbReference type="PROSITE" id="PS51157">
    <property type="entry name" value="ZF_UBR"/>
    <property type="match status" value="1"/>
</dbReference>
<evidence type="ECO:0000256" key="2">
    <source>
        <dbReference type="ARBA" id="ARBA00004906"/>
    </source>
</evidence>
<keyword evidence="6 10" id="KW-0833">Ubl conjugation pathway</keyword>
<dbReference type="PANTHER" id="PTHR21497:SF53">
    <property type="entry name" value="E3 UBIQUITIN-PROTEIN LIGASE PRT6"/>
    <property type="match status" value="1"/>
</dbReference>
<accession>A0A7N0VDK5</accession>
<keyword evidence="3 10" id="KW-0808">Transferase</keyword>
<keyword evidence="4 10" id="KW-0479">Metal-binding</keyword>
<dbReference type="AlphaFoldDB" id="A0A7N0VDK5"/>